<keyword evidence="2" id="KW-1133">Transmembrane helix</keyword>
<proteinExistence type="predicted"/>
<dbReference type="AlphaFoldDB" id="A0A4U2Y7M3"/>
<dbReference type="PANTHER" id="PTHR30438">
    <property type="entry name" value="36 KDA ANTIGEN-RELATED"/>
    <property type="match status" value="1"/>
</dbReference>
<keyword evidence="1" id="KW-0175">Coiled coil</keyword>
<feature type="coiled-coil region" evidence="1">
    <location>
        <begin position="183"/>
        <end position="210"/>
    </location>
</feature>
<feature type="domain" description="YbhG-like alpha-helical hairpin" evidence="3">
    <location>
        <begin position="115"/>
        <end position="233"/>
    </location>
</feature>
<keyword evidence="5" id="KW-1185">Reference proteome</keyword>
<sequence length="396" mass="42227">MNKRTWIGVGSFVVSIAVLGTVLFGSNVSSMAGKNTTKLAGVIEGTEVDLSFKMGGSIEQLSLKEGDEVKAGQVVATLSSEEILAKKEQAEAAYKLSLVRLDQAKKGVSVTDNSSNAQVDQAKAAVNSAQAQLDANRNGARSEEITQIKAKLQAAQTSNQIAATNLERMKKLMAEGAVPQVKVEEAQMQAEKAQAEFKAAEEQLKMAQTGSRKEQVDAAQAQLDQAKAAYNQAVAGRGQVGLKELDVKSAEANVMQAKGALAEMEAYVNNTKLTAPVDGIVKAVAVQKGELVSQGFTVLTIQTKSDNYIKFYVNEYMLANVKTGDQVKLFVPALNREVDAKVVTVAPAADFAVKKATQELGDRDIRSFQVKLLVSDSELRPGLTVEWQLEGAGSGE</sequence>
<dbReference type="InterPro" id="IPR059052">
    <property type="entry name" value="HH_YbhG-like"/>
</dbReference>
<dbReference type="OrthoDB" id="250565at2"/>
<accession>A0A4U2Y7M3</accession>
<gene>
    <name evidence="4" type="ORF">E8L90_12240</name>
</gene>
<dbReference type="PANTHER" id="PTHR30438:SF1">
    <property type="entry name" value="36 KDA ANTIGEN"/>
    <property type="match status" value="1"/>
</dbReference>
<feature type="transmembrane region" description="Helical" evidence="2">
    <location>
        <begin position="6"/>
        <end position="25"/>
    </location>
</feature>
<dbReference type="Gene3D" id="2.40.50.100">
    <property type="match status" value="2"/>
</dbReference>
<dbReference type="EMBL" id="SZNK01000001">
    <property type="protein sequence ID" value="TKI56175.1"/>
    <property type="molecule type" value="Genomic_DNA"/>
</dbReference>
<dbReference type="Proteomes" id="UP000307841">
    <property type="component" value="Unassembled WGS sequence"/>
</dbReference>
<keyword evidence="2" id="KW-0472">Membrane</keyword>
<organism evidence="4 5">
    <name type="scientific">Brevibacillus antibioticus</name>
    <dbReference type="NCBI Taxonomy" id="2570228"/>
    <lineage>
        <taxon>Bacteria</taxon>
        <taxon>Bacillati</taxon>
        <taxon>Bacillota</taxon>
        <taxon>Bacilli</taxon>
        <taxon>Bacillales</taxon>
        <taxon>Paenibacillaceae</taxon>
        <taxon>Brevibacillus</taxon>
    </lineage>
</organism>
<comment type="caution">
    <text evidence="4">The sequence shown here is derived from an EMBL/GenBank/DDBJ whole genome shotgun (WGS) entry which is preliminary data.</text>
</comment>
<dbReference type="Pfam" id="PF25881">
    <property type="entry name" value="HH_YBHG"/>
    <property type="match status" value="1"/>
</dbReference>
<reference evidence="4 5" key="1">
    <citation type="submission" date="2019-04" db="EMBL/GenBank/DDBJ databases">
        <title>Whole genome sequencing of Brevibacillus sp. TGS2-1.</title>
        <authorList>
            <person name="Choi A."/>
        </authorList>
    </citation>
    <scope>NUCLEOTIDE SEQUENCE [LARGE SCALE GENOMIC DNA]</scope>
    <source>
        <strain evidence="4 5">TGS2-1</strain>
    </source>
</reference>
<evidence type="ECO:0000256" key="2">
    <source>
        <dbReference type="SAM" id="Phobius"/>
    </source>
</evidence>
<dbReference type="Gene3D" id="2.40.30.170">
    <property type="match status" value="1"/>
</dbReference>
<protein>
    <submittedName>
        <fullName evidence="4">HlyD family efflux transporter periplasmic adaptor subunit</fullName>
    </submittedName>
</protein>
<keyword evidence="2" id="KW-0812">Transmembrane</keyword>
<evidence type="ECO:0000313" key="5">
    <source>
        <dbReference type="Proteomes" id="UP000307841"/>
    </source>
</evidence>
<dbReference type="RefSeq" id="WP_137029648.1">
    <property type="nucleotide sequence ID" value="NZ_SZNK01000001.1"/>
</dbReference>
<dbReference type="Gene3D" id="1.10.287.470">
    <property type="entry name" value="Helix hairpin bin"/>
    <property type="match status" value="2"/>
</dbReference>
<evidence type="ECO:0000256" key="1">
    <source>
        <dbReference type="SAM" id="Coils"/>
    </source>
</evidence>
<evidence type="ECO:0000259" key="3">
    <source>
        <dbReference type="Pfam" id="PF25881"/>
    </source>
</evidence>
<dbReference type="SUPFAM" id="SSF111369">
    <property type="entry name" value="HlyD-like secretion proteins"/>
    <property type="match status" value="2"/>
</dbReference>
<name>A0A4U2Y7M3_9BACL</name>
<evidence type="ECO:0000313" key="4">
    <source>
        <dbReference type="EMBL" id="TKI56175.1"/>
    </source>
</evidence>